<dbReference type="CTD" id="6904"/>
<accession>A0A6P8Y2H9</accession>
<dbReference type="Gene3D" id="1.25.10.10">
    <property type="entry name" value="Leucine-rich Repeat Variant"/>
    <property type="match status" value="3"/>
</dbReference>
<organism evidence="7">
    <name type="scientific">Thrips palmi</name>
    <name type="common">Melon thrips</name>
    <dbReference type="NCBI Taxonomy" id="161013"/>
    <lineage>
        <taxon>Eukaryota</taxon>
        <taxon>Metazoa</taxon>
        <taxon>Ecdysozoa</taxon>
        <taxon>Arthropoda</taxon>
        <taxon>Hexapoda</taxon>
        <taxon>Insecta</taxon>
        <taxon>Pterygota</taxon>
        <taxon>Neoptera</taxon>
        <taxon>Paraneoptera</taxon>
        <taxon>Thysanoptera</taxon>
        <taxon>Terebrantia</taxon>
        <taxon>Thripoidea</taxon>
        <taxon>Thripidae</taxon>
        <taxon>Thrips</taxon>
    </lineage>
</organism>
<dbReference type="GO" id="GO:0007023">
    <property type="term" value="P:post-chaperonin tubulin folding pathway"/>
    <property type="evidence" value="ECO:0007669"/>
    <property type="project" value="InterPro"/>
</dbReference>
<dbReference type="InterPro" id="IPR022577">
    <property type="entry name" value="TBCD_C"/>
</dbReference>
<dbReference type="RefSeq" id="XP_034233723.1">
    <property type="nucleotide sequence ID" value="XM_034377832.1"/>
</dbReference>
<sequence length="1200" mass="133613">MVVQADMDEPVREDESTEFIGLGCALELFSELDEVLTMIDELKSIYTAKKATECAYEKFRCVLTLYQEQPHLLDPHLDTILERIILIVRNKDEPIELKHEAFKYLHVIVKVRGYKVVVRHLPHEVSDLEPVLAMLERQNPKSTETWETRYALLLWLSIIVKIPFHMTRLDSFQVSPGPSTSSSNEASDRRTVIQRLVDVCKLYILVGDSSRFPAAFLASHFFTRSDVKEQHLGPFISFACQVVGSEKSEMSAQCGALSALAAILKHGDREDLIPHGAELLHWLTNGNYRKRDVPLIRQLGMKVIQRIGLTFLKMRVAAWRYDRGCRSLAVNLNAGDATHQTVGHHASLNNTDEVGEDFDIPEEIEEVIEELIQGLQDNNTIVRWSAAKGIGRVTGRLPKELADEVVGSVLELFSAQNSDSAWHGGCLALAELGKRGLLLPQRLDEVVPVVLKALFYDESRGYVSVGAHIRDAACYVCWSFARAYDTRVLQPYVKDIAGALVVVTVFDREINCRRAASAAFQENVGRQGSFPHGIEILTTADYFAVGVRSNAYLNISPFVAQFEEYTLPLIDHLVQYKVDHWDVAIRELAGKALHNLTPKAPDYMASSVLPQLLSRTTSIDLNARHGAVLAIAELIHGLAIVGKERTQSIQDLVGENVIQEICSLVLKFKERGQFRGMGGELMKQACCVLVEKSSLAQMPFHDLSIIDEYQALIDDCLSNEVATVRTRAVLALPSFLSEYYQHGDAERCSRKQQAVISLYTGKLKAVNKATRMGFCLAIGSLPAFMLQGHVSSVIQALIGCTEITENTSKWAESRRDAVKALHTITSTLGIAHGSKQSDPGKVGKQLVDAMYSCFLRCLGEYTMDSRGDVGAWVREAAMTALQVLTSLVVKQDPSLLDPDVIKKMMADLSQQAVERIDRTRSHAGRVFSSLLHSDPVVPHIPHHLDILQLLPLNLCQEELNWNSAADTFPLFIQLLRLESYSASVMLGLVASVGGLTESLVKHSSSAFFAYLKNLHSTPEELRRLCGIIVNVLIEWIHSERLSDSLLTFLDRVLGSGSIHSILVDPEVPFSSEILRVVKAEVTRSKDIHKLNHVVDVLCQLVQVPGEVSRRSLTQLLIFLCHRFPRIRSSTASKLYEALMLYGDDAGLDPVAIDQAMSLLSETDWDQPVEILRPLRNDICEHLGIPPPKVVQKKSNTSLDT</sequence>
<dbReference type="PANTHER" id="PTHR12658:SF0">
    <property type="entry name" value="TUBULIN-SPECIFIC CHAPERONE D"/>
    <property type="match status" value="1"/>
</dbReference>
<reference evidence="7" key="1">
    <citation type="submission" date="2025-08" db="UniProtKB">
        <authorList>
            <consortium name="RefSeq"/>
        </authorList>
    </citation>
    <scope>IDENTIFICATION</scope>
    <source>
        <tissue evidence="7">Total insect</tissue>
    </source>
</reference>
<protein>
    <recommendedName>
        <fullName evidence="2">Tubulin-specific chaperone D</fullName>
    </recommendedName>
</protein>
<evidence type="ECO:0000313" key="7">
    <source>
        <dbReference type="RefSeq" id="XP_034233723.1"/>
    </source>
</evidence>
<dbReference type="GO" id="GO:0016328">
    <property type="term" value="C:lateral plasma membrane"/>
    <property type="evidence" value="ECO:0007669"/>
    <property type="project" value="TreeGrafter"/>
</dbReference>
<evidence type="ECO:0000256" key="1">
    <source>
        <dbReference type="ARBA" id="ARBA00006853"/>
    </source>
</evidence>
<dbReference type="GO" id="GO:0070830">
    <property type="term" value="P:bicellular tight junction assembly"/>
    <property type="evidence" value="ECO:0007669"/>
    <property type="project" value="TreeGrafter"/>
</dbReference>
<evidence type="ECO:0000256" key="3">
    <source>
        <dbReference type="ARBA" id="ARBA00023186"/>
    </source>
</evidence>
<comment type="similarity">
    <text evidence="1">Belongs to the TBCD family.</text>
</comment>
<dbReference type="AlphaFoldDB" id="A0A6P8Y2H9"/>
<feature type="domain" description="Tubulin-folding cofactor D ARM repeats" evidence="5">
    <location>
        <begin position="296"/>
        <end position="534"/>
    </location>
</feature>
<feature type="domain" description="Tubulin-folding cofactor D C-terminal" evidence="4">
    <location>
        <begin position="903"/>
        <end position="1089"/>
    </location>
</feature>
<dbReference type="GO" id="GO:0007021">
    <property type="term" value="P:tubulin complex assembly"/>
    <property type="evidence" value="ECO:0007669"/>
    <property type="project" value="InterPro"/>
</dbReference>
<evidence type="ECO:0000256" key="2">
    <source>
        <dbReference type="ARBA" id="ARBA00015003"/>
    </source>
</evidence>
<evidence type="ECO:0000259" key="5">
    <source>
        <dbReference type="Pfam" id="PF25767"/>
    </source>
</evidence>
<evidence type="ECO:0000313" key="6">
    <source>
        <dbReference type="Proteomes" id="UP000515158"/>
    </source>
</evidence>
<dbReference type="Pfam" id="PF12612">
    <property type="entry name" value="TFCD_C"/>
    <property type="match status" value="1"/>
</dbReference>
<dbReference type="PANTHER" id="PTHR12658">
    <property type="entry name" value="BETA-TUBULIN COFACTOR D"/>
    <property type="match status" value="1"/>
</dbReference>
<dbReference type="Pfam" id="PF23579">
    <property type="entry name" value="ARM_TBCD"/>
    <property type="match status" value="1"/>
</dbReference>
<dbReference type="InParanoid" id="A0A6P8Y2H9"/>
<keyword evidence="6" id="KW-1185">Reference proteome</keyword>
<keyword evidence="3" id="KW-0143">Chaperone</keyword>
<dbReference type="GO" id="GO:0005096">
    <property type="term" value="F:GTPase activator activity"/>
    <property type="evidence" value="ECO:0007669"/>
    <property type="project" value="InterPro"/>
</dbReference>
<dbReference type="GeneID" id="117640875"/>
<name>A0A6P8Y2H9_THRPL</name>
<dbReference type="Pfam" id="PF25767">
    <property type="entry name" value="ARM_TBCD_2nd"/>
    <property type="match status" value="1"/>
</dbReference>
<dbReference type="GO" id="GO:0000226">
    <property type="term" value="P:microtubule cytoskeleton organization"/>
    <property type="evidence" value="ECO:0007669"/>
    <property type="project" value="TreeGrafter"/>
</dbReference>
<dbReference type="InterPro" id="IPR033162">
    <property type="entry name" value="TBCD"/>
</dbReference>
<proteinExistence type="inferred from homology"/>
<dbReference type="SUPFAM" id="SSF48371">
    <property type="entry name" value="ARM repeat"/>
    <property type="match status" value="2"/>
</dbReference>
<dbReference type="Proteomes" id="UP000515158">
    <property type="component" value="Unplaced"/>
</dbReference>
<dbReference type="InterPro" id="IPR058033">
    <property type="entry name" value="ARM_TBCD_2nd"/>
</dbReference>
<dbReference type="FunCoup" id="A0A6P8Y2H9">
    <property type="interactions" value="1643"/>
</dbReference>
<gene>
    <name evidence="7" type="primary">LOC117640875</name>
</gene>
<dbReference type="InterPro" id="IPR011989">
    <property type="entry name" value="ARM-like"/>
</dbReference>
<dbReference type="GO" id="GO:0034333">
    <property type="term" value="P:adherens junction assembly"/>
    <property type="evidence" value="ECO:0007669"/>
    <property type="project" value="TreeGrafter"/>
</dbReference>
<dbReference type="InterPro" id="IPR016024">
    <property type="entry name" value="ARM-type_fold"/>
</dbReference>
<dbReference type="OrthoDB" id="10253476at2759"/>
<dbReference type="KEGG" id="tpal:117640875"/>
<dbReference type="GO" id="GO:0048487">
    <property type="term" value="F:beta-tubulin binding"/>
    <property type="evidence" value="ECO:0007669"/>
    <property type="project" value="InterPro"/>
</dbReference>
<evidence type="ECO:0000259" key="4">
    <source>
        <dbReference type="Pfam" id="PF12612"/>
    </source>
</evidence>